<evidence type="ECO:0000313" key="7">
    <source>
        <dbReference type="EMBL" id="RZU49266.1"/>
    </source>
</evidence>
<comment type="caution">
    <text evidence="7">The sequence shown here is derived from an EMBL/GenBank/DDBJ whole genome shotgun (WGS) entry which is preliminary data.</text>
</comment>
<evidence type="ECO:0000256" key="1">
    <source>
        <dbReference type="ARBA" id="ARBA00000085"/>
    </source>
</evidence>
<evidence type="ECO:0000256" key="2">
    <source>
        <dbReference type="ARBA" id="ARBA00012438"/>
    </source>
</evidence>
<dbReference type="Pfam" id="PF00027">
    <property type="entry name" value="cNMP_binding"/>
    <property type="match status" value="1"/>
</dbReference>
<feature type="domain" description="Cyclic nucleotide-binding" evidence="5">
    <location>
        <begin position="27"/>
        <end position="135"/>
    </location>
</feature>
<dbReference type="PANTHER" id="PTHR43065">
    <property type="entry name" value="SENSOR HISTIDINE KINASE"/>
    <property type="match status" value="1"/>
</dbReference>
<dbReference type="SUPFAM" id="SSF51206">
    <property type="entry name" value="cAMP-binding domain-like"/>
    <property type="match status" value="1"/>
</dbReference>
<protein>
    <recommendedName>
        <fullName evidence="2">histidine kinase</fullName>
        <ecNumber evidence="2">2.7.13.3</ecNumber>
    </recommendedName>
</protein>
<accession>A0A4V2G6M5</accession>
<evidence type="ECO:0000313" key="8">
    <source>
        <dbReference type="Proteomes" id="UP000292564"/>
    </source>
</evidence>
<proteinExistence type="predicted"/>
<dbReference type="SMART" id="SM00387">
    <property type="entry name" value="HATPase_c"/>
    <property type="match status" value="1"/>
</dbReference>
<keyword evidence="3" id="KW-0808">Transferase</keyword>
<dbReference type="Pfam" id="PF02518">
    <property type="entry name" value="HATPase_c"/>
    <property type="match status" value="1"/>
</dbReference>
<evidence type="ECO:0000256" key="4">
    <source>
        <dbReference type="ARBA" id="ARBA00023012"/>
    </source>
</evidence>
<dbReference type="InterPro" id="IPR018490">
    <property type="entry name" value="cNMP-bd_dom_sf"/>
</dbReference>
<dbReference type="InterPro" id="IPR000595">
    <property type="entry name" value="cNMP-bd_dom"/>
</dbReference>
<dbReference type="GO" id="GO:0000160">
    <property type="term" value="P:phosphorelay signal transduction system"/>
    <property type="evidence" value="ECO:0007669"/>
    <property type="project" value="UniProtKB-KW"/>
</dbReference>
<dbReference type="SUPFAM" id="SSF55874">
    <property type="entry name" value="ATPase domain of HSP90 chaperone/DNA topoisomerase II/histidine kinase"/>
    <property type="match status" value="1"/>
</dbReference>
<sequence length="487" mass="53195">MTEPEAVRLVPCEPGRLTNDELRSLFLFEKLSDDQLTWIGEHGCTMRVPAGGLVLREGDPADQFFMLLSGTISLTRRVGDDDVQTVRTEQRGVYMGATQAYLRDDGVPRTYQASMRALDDAEFFVMPAADFGHMMRDWFPMAIHLLEGLALGMRERQAVVSERQRLAALGALSAGLMHELNNPAAAASRATSALRQRVAGMRHKLGMLAAGKVAPAQLNALVELQEEVIERAAKAPELTAMQAADREDELGDWMDERQITGAWDLAPVFAQGGIDLDCLTAIERKVDPGLLDQAVHWIGYAMETEQLMSDIEDATGRVSSLVSAAKQYSQMDRAAHQWIDVHAGIDSTLVMLNHKIGDGITVVKHYDRALPQVPAHPAELNQVWTNLIDNAVQAMNGAGTLTISTYADDDHVVVSVGDTGPGVPENLRKRVFEPFFTTKPVGQGTGLGLDISYRIVVNGHGGDIRLESQPGDTRFLVRLPVTEPPSA</sequence>
<dbReference type="Gene3D" id="2.60.120.10">
    <property type="entry name" value="Jelly Rolls"/>
    <property type="match status" value="1"/>
</dbReference>
<dbReference type="InterPro" id="IPR005467">
    <property type="entry name" value="His_kinase_dom"/>
</dbReference>
<evidence type="ECO:0000259" key="5">
    <source>
        <dbReference type="PROSITE" id="PS50042"/>
    </source>
</evidence>
<dbReference type="PRINTS" id="PR00344">
    <property type="entry name" value="BCTRLSENSOR"/>
</dbReference>
<evidence type="ECO:0000256" key="3">
    <source>
        <dbReference type="ARBA" id="ARBA00022777"/>
    </source>
</evidence>
<gene>
    <name evidence="7" type="ORF">EV385_1008</name>
</gene>
<dbReference type="RefSeq" id="WP_130508379.1">
    <property type="nucleotide sequence ID" value="NZ_SHKY01000001.1"/>
</dbReference>
<keyword evidence="3" id="KW-0418">Kinase</keyword>
<dbReference type="PROSITE" id="PS50109">
    <property type="entry name" value="HIS_KIN"/>
    <property type="match status" value="1"/>
</dbReference>
<reference evidence="7 8" key="1">
    <citation type="submission" date="2019-02" db="EMBL/GenBank/DDBJ databases">
        <title>Sequencing the genomes of 1000 actinobacteria strains.</title>
        <authorList>
            <person name="Klenk H.-P."/>
        </authorList>
    </citation>
    <scope>NUCLEOTIDE SEQUENCE [LARGE SCALE GENOMIC DNA]</scope>
    <source>
        <strain evidence="7 8">DSM 45162</strain>
    </source>
</reference>
<evidence type="ECO:0000259" key="6">
    <source>
        <dbReference type="PROSITE" id="PS50109"/>
    </source>
</evidence>
<organism evidence="7 8">
    <name type="scientific">Krasilnikovia cinnamomea</name>
    <dbReference type="NCBI Taxonomy" id="349313"/>
    <lineage>
        <taxon>Bacteria</taxon>
        <taxon>Bacillati</taxon>
        <taxon>Actinomycetota</taxon>
        <taxon>Actinomycetes</taxon>
        <taxon>Micromonosporales</taxon>
        <taxon>Micromonosporaceae</taxon>
        <taxon>Krasilnikovia</taxon>
    </lineage>
</organism>
<dbReference type="AlphaFoldDB" id="A0A4V2G6M5"/>
<dbReference type="CDD" id="cd00038">
    <property type="entry name" value="CAP_ED"/>
    <property type="match status" value="1"/>
</dbReference>
<dbReference type="InterPro" id="IPR004358">
    <property type="entry name" value="Sig_transdc_His_kin-like_C"/>
</dbReference>
<dbReference type="EMBL" id="SHKY01000001">
    <property type="protein sequence ID" value="RZU49266.1"/>
    <property type="molecule type" value="Genomic_DNA"/>
</dbReference>
<dbReference type="InterPro" id="IPR014710">
    <property type="entry name" value="RmlC-like_jellyroll"/>
</dbReference>
<dbReference type="EC" id="2.7.13.3" evidence="2"/>
<dbReference type="GO" id="GO:0004673">
    <property type="term" value="F:protein histidine kinase activity"/>
    <property type="evidence" value="ECO:0007669"/>
    <property type="project" value="UniProtKB-EC"/>
</dbReference>
<dbReference type="Gene3D" id="3.30.565.10">
    <property type="entry name" value="Histidine kinase-like ATPase, C-terminal domain"/>
    <property type="match status" value="1"/>
</dbReference>
<keyword evidence="8" id="KW-1185">Reference proteome</keyword>
<comment type="catalytic activity">
    <reaction evidence="1">
        <text>ATP + protein L-histidine = ADP + protein N-phospho-L-histidine.</text>
        <dbReference type="EC" id="2.7.13.3"/>
    </reaction>
</comment>
<dbReference type="InterPro" id="IPR036890">
    <property type="entry name" value="HATPase_C_sf"/>
</dbReference>
<dbReference type="InterPro" id="IPR003594">
    <property type="entry name" value="HATPase_dom"/>
</dbReference>
<keyword evidence="4" id="KW-0902">Two-component regulatory system</keyword>
<dbReference type="PANTHER" id="PTHR43065:SF48">
    <property type="entry name" value="HISTIDINE KINASE"/>
    <property type="match status" value="1"/>
</dbReference>
<name>A0A4V2G6M5_9ACTN</name>
<dbReference type="SMART" id="SM00100">
    <property type="entry name" value="cNMP"/>
    <property type="match status" value="1"/>
</dbReference>
<dbReference type="Gene3D" id="1.10.287.130">
    <property type="match status" value="1"/>
</dbReference>
<feature type="domain" description="Histidine kinase" evidence="6">
    <location>
        <begin position="303"/>
        <end position="483"/>
    </location>
</feature>
<dbReference type="OrthoDB" id="1931120at2"/>
<dbReference type="PROSITE" id="PS50042">
    <property type="entry name" value="CNMP_BINDING_3"/>
    <property type="match status" value="1"/>
</dbReference>
<dbReference type="Proteomes" id="UP000292564">
    <property type="component" value="Unassembled WGS sequence"/>
</dbReference>